<reference evidence="1" key="1">
    <citation type="submission" date="2023-08" db="EMBL/GenBank/DDBJ databases">
        <title>Draft sequence of the Babesia gibsoni genome.</title>
        <authorList>
            <person name="Yamagishi J.Y."/>
            <person name="Xuan X.X."/>
        </authorList>
    </citation>
    <scope>NUCLEOTIDE SEQUENCE</scope>
    <source>
        <strain evidence="1">Azabu</strain>
    </source>
</reference>
<keyword evidence="2" id="KW-1185">Reference proteome</keyword>
<evidence type="ECO:0000313" key="1">
    <source>
        <dbReference type="EMBL" id="KAK1443848.1"/>
    </source>
</evidence>
<comment type="caution">
    <text evidence="1">The sequence shown here is derived from an EMBL/GenBank/DDBJ whole genome shotgun (WGS) entry which is preliminary data.</text>
</comment>
<accession>A0AAD8UU53</accession>
<gene>
    <name evidence="1" type="ORF">BgAZ_207240</name>
</gene>
<name>A0AAD8UU53_BABGI</name>
<protein>
    <submittedName>
        <fullName evidence="1">Uncharacterized protein</fullName>
    </submittedName>
</protein>
<dbReference type="Proteomes" id="UP001230268">
    <property type="component" value="Unassembled WGS sequence"/>
</dbReference>
<evidence type="ECO:0000313" key="2">
    <source>
        <dbReference type="Proteomes" id="UP001230268"/>
    </source>
</evidence>
<sequence>MAPWRYMRRHFSNSSELVEKSHRLLQLLKVDGRRLRENRDVVVYTRDRTCPDCSRIISTKEPEFLHKACPQAWRYFHGFYQKCPCPLIGVMRIARFGDLRLEQRVKLEADDSIVEEVTKE</sequence>
<proteinExistence type="predicted"/>
<dbReference type="EMBL" id="JAVEPI010000002">
    <property type="protein sequence ID" value="KAK1443848.1"/>
    <property type="molecule type" value="Genomic_DNA"/>
</dbReference>
<dbReference type="AlphaFoldDB" id="A0AAD8UU53"/>
<organism evidence="1 2">
    <name type="scientific">Babesia gibsoni</name>
    <dbReference type="NCBI Taxonomy" id="33632"/>
    <lineage>
        <taxon>Eukaryota</taxon>
        <taxon>Sar</taxon>
        <taxon>Alveolata</taxon>
        <taxon>Apicomplexa</taxon>
        <taxon>Aconoidasida</taxon>
        <taxon>Piroplasmida</taxon>
        <taxon>Babesiidae</taxon>
        <taxon>Babesia</taxon>
    </lineage>
</organism>